<dbReference type="AlphaFoldDB" id="A0A2T3YQT9"/>
<organism evidence="2 3">
    <name type="scientific">Trichoderma asperellum (strain ATCC 204424 / CBS 433.97 / NBRC 101777)</name>
    <dbReference type="NCBI Taxonomy" id="1042311"/>
    <lineage>
        <taxon>Eukaryota</taxon>
        <taxon>Fungi</taxon>
        <taxon>Dikarya</taxon>
        <taxon>Ascomycota</taxon>
        <taxon>Pezizomycotina</taxon>
        <taxon>Sordariomycetes</taxon>
        <taxon>Hypocreomycetidae</taxon>
        <taxon>Hypocreales</taxon>
        <taxon>Hypocreaceae</taxon>
        <taxon>Trichoderma</taxon>
    </lineage>
</organism>
<sequence length="106" mass="12211">MASTTPTKEDFYFIPLDDKNVSLSAIRHELEQFNLSFSLIREEIILMSHTLPQIDGRVARLMMYNKLLINSIDKQLYPDIPQTPITATAPRAPWQDEMDKAGPDYK</sequence>
<dbReference type="Proteomes" id="UP000240493">
    <property type="component" value="Unassembled WGS sequence"/>
</dbReference>
<evidence type="ECO:0000313" key="2">
    <source>
        <dbReference type="EMBL" id="PTB34928.1"/>
    </source>
</evidence>
<keyword evidence="3" id="KW-1185">Reference proteome</keyword>
<name>A0A2T3YQT9_TRIA4</name>
<gene>
    <name evidence="2" type="ORF">M441DRAFT_74700</name>
</gene>
<dbReference type="OrthoDB" id="10381535at2759"/>
<reference evidence="2 3" key="1">
    <citation type="submission" date="2016-07" db="EMBL/GenBank/DDBJ databases">
        <title>Multiple horizontal gene transfer events from other fungi enriched the ability of initially mycotrophic Trichoderma (Ascomycota) to feed on dead plant biomass.</title>
        <authorList>
            <consortium name="DOE Joint Genome Institute"/>
            <person name="Aerts A."/>
            <person name="Atanasova L."/>
            <person name="Chenthamara K."/>
            <person name="Zhang J."/>
            <person name="Grujic M."/>
            <person name="Henrissat B."/>
            <person name="Kuo A."/>
            <person name="Salamov A."/>
            <person name="Lipzen A."/>
            <person name="Labutti K."/>
            <person name="Barry K."/>
            <person name="Miao Y."/>
            <person name="Rahimi M.J."/>
            <person name="Shen Q."/>
            <person name="Grigoriev I.V."/>
            <person name="Kubicek C.P."/>
            <person name="Druzhinina I.S."/>
        </authorList>
    </citation>
    <scope>NUCLEOTIDE SEQUENCE [LARGE SCALE GENOMIC DNA]</scope>
    <source>
        <strain evidence="2 3">CBS 433.97</strain>
    </source>
</reference>
<dbReference type="EMBL" id="KZ679287">
    <property type="protein sequence ID" value="PTB34928.1"/>
    <property type="molecule type" value="Genomic_DNA"/>
</dbReference>
<accession>A0A2T3YQT9</accession>
<feature type="compositionally biased region" description="Basic and acidic residues" evidence="1">
    <location>
        <begin position="97"/>
        <end position="106"/>
    </location>
</feature>
<protein>
    <submittedName>
        <fullName evidence="2">Uncharacterized protein</fullName>
    </submittedName>
</protein>
<feature type="region of interest" description="Disordered" evidence="1">
    <location>
        <begin position="83"/>
        <end position="106"/>
    </location>
</feature>
<proteinExistence type="predicted"/>
<evidence type="ECO:0000256" key="1">
    <source>
        <dbReference type="SAM" id="MobiDB-lite"/>
    </source>
</evidence>
<evidence type="ECO:0000313" key="3">
    <source>
        <dbReference type="Proteomes" id="UP000240493"/>
    </source>
</evidence>